<dbReference type="Pfam" id="PF05954">
    <property type="entry name" value="Phage_GPD"/>
    <property type="match status" value="1"/>
</dbReference>
<dbReference type="SUPFAM" id="SSF69279">
    <property type="entry name" value="Phage tail proteins"/>
    <property type="match status" value="2"/>
</dbReference>
<evidence type="ECO:0000313" key="5">
    <source>
        <dbReference type="EMBL" id="TDY37012.1"/>
    </source>
</evidence>
<evidence type="ECO:0000313" key="6">
    <source>
        <dbReference type="Proteomes" id="UP000295509"/>
    </source>
</evidence>
<dbReference type="Gene3D" id="4.10.220.110">
    <property type="match status" value="1"/>
</dbReference>
<dbReference type="AlphaFoldDB" id="A0A4R8L396"/>
<evidence type="ECO:0000259" key="4">
    <source>
        <dbReference type="Pfam" id="PF13296"/>
    </source>
</evidence>
<dbReference type="SUPFAM" id="SSF69255">
    <property type="entry name" value="gp5 N-terminal domain-like"/>
    <property type="match status" value="1"/>
</dbReference>
<name>A0A4R8L396_9BURK</name>
<feature type="domain" description="Putative type VI secretion system Rhs element associated Vgr" evidence="4">
    <location>
        <begin position="490"/>
        <end position="591"/>
    </location>
</feature>
<proteinExistence type="predicted"/>
<comment type="caution">
    <text evidence="5">The sequence shown here is derived from an EMBL/GenBank/DDBJ whole genome shotgun (WGS) entry which is preliminary data.</text>
</comment>
<dbReference type="Pfam" id="PF10106">
    <property type="entry name" value="DUF2345"/>
    <property type="match status" value="1"/>
</dbReference>
<dbReference type="NCBIfam" id="TIGR01646">
    <property type="entry name" value="vgr_GE"/>
    <property type="match status" value="1"/>
</dbReference>
<dbReference type="Gene3D" id="2.30.110.50">
    <property type="match status" value="1"/>
</dbReference>
<dbReference type="Pfam" id="PF13296">
    <property type="entry name" value="T6SS_Vgr"/>
    <property type="match status" value="1"/>
</dbReference>
<dbReference type="InterPro" id="IPR018769">
    <property type="entry name" value="VgrG2_DUF2345"/>
</dbReference>
<evidence type="ECO:0000256" key="2">
    <source>
        <dbReference type="SAM" id="MobiDB-lite"/>
    </source>
</evidence>
<sequence length="783" mass="86889">MSPSEASPDARARTGGIRHQQYRLEIPQARSCAQADVYSFDGERAIGEPTRYVVRFAHPRNDLSRSEYLNRPATFIIQPPQPQWGEPEPERRVFGVTTRFALLATSGDESRYEVVLESRMGLLRHTPKCRFFLEKSDPEIIAQILRENGFDQLLADFEFTLYRTYRKREFVMQWNEDDLAFITRLCRRSGIWYVCDAGKRCEHVRFGDDFTHYRRGPNLTVPYREYGGLLDGGVESVDALEMHTKTIPTRYTVRTFSAESERDEPVDGTYEIREDSTTSGEAYVWGPPYLTPDEAKDEAQLRAEAARAGQIEYHGNCDMLDIAPGCVVKLSNRELPDAKHGLLAVRMTCSAARGRGYRVKFTAVPSDRLYRLPLLEDTWPRVQGAVTGRIASTGGYRDPYLDEQGRYIVDLHLDRDTRTPGLNSCPMRLAKPFAGAGQTGFHFGLVEGTVVTVAFMWGNPDLPYISQVLHTAQDTDPIVAGARWGARNTIRTRSNNTVEFEDREGKEHIKLATEHGKSQLNLGHTVDRHGNTRGEGFELRTDLKGNVRGGAGLLMSADRQDGAMGEQTDMQQASARFAMTQSQAKALADVAIQAKAEVADIKSENRWLKEELEGLKQAVIALTAPRGIGMATDGPLMVSARRDVSVATSSRFGVSAVENIVLATRKAISLFAHALGITLIAARGKVQIQAQSDELAMASQQDLSLRSTGGSVLIDAEKEIVIRCGRSSLRITPNGITHATPGDYVERAAAWRRQDPDGTLTHATLPNTHDLSDLTGHGSRFSG</sequence>
<dbReference type="Gene3D" id="2.40.50.230">
    <property type="entry name" value="Gp5 N-terminal domain"/>
    <property type="match status" value="1"/>
</dbReference>
<feature type="coiled-coil region" evidence="1">
    <location>
        <begin position="591"/>
        <end position="618"/>
    </location>
</feature>
<dbReference type="EMBL" id="SORE01000048">
    <property type="protein sequence ID" value="TDY37012.1"/>
    <property type="molecule type" value="Genomic_DNA"/>
</dbReference>
<organism evidence="5 6">
    <name type="scientific">Paraburkholderia rhizosphaerae</name>
    <dbReference type="NCBI Taxonomy" id="480658"/>
    <lineage>
        <taxon>Bacteria</taxon>
        <taxon>Pseudomonadati</taxon>
        <taxon>Pseudomonadota</taxon>
        <taxon>Betaproteobacteria</taxon>
        <taxon>Burkholderiales</taxon>
        <taxon>Burkholderiaceae</taxon>
        <taxon>Paraburkholderia</taxon>
    </lineage>
</organism>
<evidence type="ECO:0000259" key="3">
    <source>
        <dbReference type="Pfam" id="PF10106"/>
    </source>
</evidence>
<feature type="region of interest" description="Disordered" evidence="2">
    <location>
        <begin position="761"/>
        <end position="783"/>
    </location>
</feature>
<dbReference type="RefSeq" id="WP_134197512.1">
    <property type="nucleotide sequence ID" value="NZ_JBHLUW010000025.1"/>
</dbReference>
<dbReference type="OrthoDB" id="8590234at2"/>
<evidence type="ECO:0000256" key="1">
    <source>
        <dbReference type="SAM" id="Coils"/>
    </source>
</evidence>
<dbReference type="InterPro" id="IPR037026">
    <property type="entry name" value="Vgr_OB-fold_dom_sf"/>
</dbReference>
<dbReference type="Proteomes" id="UP000295509">
    <property type="component" value="Unassembled WGS sequence"/>
</dbReference>
<reference evidence="5 6" key="1">
    <citation type="submission" date="2019-03" db="EMBL/GenBank/DDBJ databases">
        <title>Genomic Encyclopedia of Type Strains, Phase III (KMG-III): the genomes of soil and plant-associated and newly described type strains.</title>
        <authorList>
            <person name="Whitman W."/>
        </authorList>
    </citation>
    <scope>NUCLEOTIDE SEQUENCE [LARGE SCALE GENOMIC DNA]</scope>
    <source>
        <strain evidence="5 6">LMG 29544</strain>
    </source>
</reference>
<protein>
    <submittedName>
        <fullName evidence="5">Type VI secretion system secreted protein VgrG</fullName>
    </submittedName>
</protein>
<dbReference type="Gene3D" id="3.55.50.10">
    <property type="entry name" value="Baseplate protein-like domains"/>
    <property type="match status" value="1"/>
</dbReference>
<accession>A0A4R8L396</accession>
<keyword evidence="1" id="KW-0175">Coiled coil</keyword>
<feature type="domain" description="DUF2345" evidence="3">
    <location>
        <begin position="610"/>
        <end position="756"/>
    </location>
</feature>
<dbReference type="InterPro" id="IPR006533">
    <property type="entry name" value="T6SS_Vgr_RhsGE"/>
</dbReference>
<dbReference type="InterPro" id="IPR028244">
    <property type="entry name" value="T6SS_Rhs_Vgr_dom"/>
</dbReference>
<keyword evidence="6" id="KW-1185">Reference proteome</keyword>
<gene>
    <name evidence="5" type="ORF">BX592_14815</name>
</gene>